<name>A0AAV3Z569_9GAST</name>
<dbReference type="EMBL" id="BLXT01001947">
    <property type="protein sequence ID" value="GFN89724.1"/>
    <property type="molecule type" value="Genomic_DNA"/>
</dbReference>
<reference evidence="1 2" key="1">
    <citation type="journal article" date="2021" name="Elife">
        <title>Chloroplast acquisition without the gene transfer in kleptoplastic sea slugs, Plakobranchus ocellatus.</title>
        <authorList>
            <person name="Maeda T."/>
            <person name="Takahashi S."/>
            <person name="Yoshida T."/>
            <person name="Shimamura S."/>
            <person name="Takaki Y."/>
            <person name="Nagai Y."/>
            <person name="Toyoda A."/>
            <person name="Suzuki Y."/>
            <person name="Arimoto A."/>
            <person name="Ishii H."/>
            <person name="Satoh N."/>
            <person name="Nishiyama T."/>
            <person name="Hasebe M."/>
            <person name="Maruyama T."/>
            <person name="Minagawa J."/>
            <person name="Obokata J."/>
            <person name="Shigenobu S."/>
        </authorList>
    </citation>
    <scope>NUCLEOTIDE SEQUENCE [LARGE SCALE GENOMIC DNA]</scope>
</reference>
<dbReference type="SUPFAM" id="SSF54637">
    <property type="entry name" value="Thioesterase/thiol ester dehydrase-isomerase"/>
    <property type="match status" value="1"/>
</dbReference>
<dbReference type="InterPro" id="IPR029069">
    <property type="entry name" value="HotDog_dom_sf"/>
</dbReference>
<proteinExistence type="predicted"/>
<evidence type="ECO:0000313" key="2">
    <source>
        <dbReference type="Proteomes" id="UP000735302"/>
    </source>
</evidence>
<dbReference type="Gene3D" id="3.10.129.10">
    <property type="entry name" value="Hotdog Thioesterase"/>
    <property type="match status" value="1"/>
</dbReference>
<keyword evidence="2" id="KW-1185">Reference proteome</keyword>
<accession>A0AAV3Z569</accession>
<protein>
    <submittedName>
        <fullName evidence="1">Uncharacterized protein</fullName>
    </submittedName>
</protein>
<dbReference type="AlphaFoldDB" id="A0AAV3Z569"/>
<comment type="caution">
    <text evidence="1">The sequence shown here is derived from an EMBL/GenBank/DDBJ whole genome shotgun (WGS) entry which is preliminary data.</text>
</comment>
<dbReference type="PANTHER" id="PTHR34487">
    <property type="entry name" value="ACYL-ACP THIOESTERASE"/>
    <property type="match status" value="1"/>
</dbReference>
<dbReference type="Proteomes" id="UP000735302">
    <property type="component" value="Unassembled WGS sequence"/>
</dbReference>
<dbReference type="PANTHER" id="PTHR34487:SF1">
    <property type="entry name" value="ACYL-ACP THIOESTERASE"/>
    <property type="match status" value="1"/>
</dbReference>
<sequence length="337" mass="38488">MEVKHLEYKDSPHPMTTGRVSGLHFESFDKDRNPKMTSIMNLTNRARVSISHTPLPASGKNANGHQEAQMFLDGPRLTNEFYVFASCSEFVMSRALYETTVPKGLLDIKFVLGHVGNCTVSLVTEFYACVEIGSPHRSFRAAPLWTNTHQFVTVDKNTRKPAQLHDWFQDKYKGKGAMERGLTVKPFDRPAVTYAHPTVVQWTDTDHYNHTSWSSYVRWATDALHAALLLQNKSYSPHKPNAAMSKSSQSDTVNVALCGISKEIVVRGLRKMQVIYLRECLEGEHLETHVWQEEGAEKELVWFSVVKDGEDRCQIKMWFFRDKAESVSEEEEEEFPV</sequence>
<gene>
    <name evidence="1" type="ORF">PoB_001623000</name>
</gene>
<evidence type="ECO:0000313" key="1">
    <source>
        <dbReference type="EMBL" id="GFN89724.1"/>
    </source>
</evidence>
<organism evidence="1 2">
    <name type="scientific">Plakobranchus ocellatus</name>
    <dbReference type="NCBI Taxonomy" id="259542"/>
    <lineage>
        <taxon>Eukaryota</taxon>
        <taxon>Metazoa</taxon>
        <taxon>Spiralia</taxon>
        <taxon>Lophotrochozoa</taxon>
        <taxon>Mollusca</taxon>
        <taxon>Gastropoda</taxon>
        <taxon>Heterobranchia</taxon>
        <taxon>Euthyneura</taxon>
        <taxon>Panpulmonata</taxon>
        <taxon>Sacoglossa</taxon>
        <taxon>Placobranchoidea</taxon>
        <taxon>Plakobranchidae</taxon>
        <taxon>Plakobranchus</taxon>
    </lineage>
</organism>